<dbReference type="Proteomes" id="UP001066276">
    <property type="component" value="Chromosome 1_1"/>
</dbReference>
<protein>
    <submittedName>
        <fullName evidence="2">Uncharacterized protein</fullName>
    </submittedName>
</protein>
<keyword evidence="3" id="KW-1185">Reference proteome</keyword>
<evidence type="ECO:0000256" key="1">
    <source>
        <dbReference type="SAM" id="MobiDB-lite"/>
    </source>
</evidence>
<evidence type="ECO:0000313" key="2">
    <source>
        <dbReference type="EMBL" id="KAJ1218964.1"/>
    </source>
</evidence>
<feature type="compositionally biased region" description="Basic and acidic residues" evidence="1">
    <location>
        <begin position="50"/>
        <end position="84"/>
    </location>
</feature>
<name>A0AAV7X4D5_PLEWA</name>
<proteinExistence type="predicted"/>
<organism evidence="2 3">
    <name type="scientific">Pleurodeles waltl</name>
    <name type="common">Iberian ribbed newt</name>
    <dbReference type="NCBI Taxonomy" id="8319"/>
    <lineage>
        <taxon>Eukaryota</taxon>
        <taxon>Metazoa</taxon>
        <taxon>Chordata</taxon>
        <taxon>Craniata</taxon>
        <taxon>Vertebrata</taxon>
        <taxon>Euteleostomi</taxon>
        <taxon>Amphibia</taxon>
        <taxon>Batrachia</taxon>
        <taxon>Caudata</taxon>
        <taxon>Salamandroidea</taxon>
        <taxon>Salamandridae</taxon>
        <taxon>Pleurodelinae</taxon>
        <taxon>Pleurodeles</taxon>
    </lineage>
</organism>
<comment type="caution">
    <text evidence="2">The sequence shown here is derived from an EMBL/GenBank/DDBJ whole genome shotgun (WGS) entry which is preliminary data.</text>
</comment>
<accession>A0AAV7X4D5</accession>
<dbReference type="AlphaFoldDB" id="A0AAV7X4D5"/>
<reference evidence="2" key="1">
    <citation type="journal article" date="2022" name="bioRxiv">
        <title>Sequencing and chromosome-scale assembly of the giantPleurodeles waltlgenome.</title>
        <authorList>
            <person name="Brown T."/>
            <person name="Elewa A."/>
            <person name="Iarovenko S."/>
            <person name="Subramanian E."/>
            <person name="Araus A.J."/>
            <person name="Petzold A."/>
            <person name="Susuki M."/>
            <person name="Suzuki K.-i.T."/>
            <person name="Hayashi T."/>
            <person name="Toyoda A."/>
            <person name="Oliveira C."/>
            <person name="Osipova E."/>
            <person name="Leigh N.D."/>
            <person name="Simon A."/>
            <person name="Yun M.H."/>
        </authorList>
    </citation>
    <scope>NUCLEOTIDE SEQUENCE</scope>
    <source>
        <strain evidence="2">20211129_DDA</strain>
        <tissue evidence="2">Liver</tissue>
    </source>
</reference>
<feature type="region of interest" description="Disordered" evidence="1">
    <location>
        <begin position="1"/>
        <end position="93"/>
    </location>
</feature>
<sequence length="93" mass="10026">MFPSWVLEHPATINDGPQAAEYPGGTAGDDPEGECVGNADIRIPLAIKDGLQRRPEEGKERNTEGTGRRPDQKRPEDLKEKGTSDEGQGGPET</sequence>
<dbReference type="EMBL" id="JANPWB010000001">
    <property type="protein sequence ID" value="KAJ1218964.1"/>
    <property type="molecule type" value="Genomic_DNA"/>
</dbReference>
<gene>
    <name evidence="2" type="ORF">NDU88_006535</name>
</gene>
<evidence type="ECO:0000313" key="3">
    <source>
        <dbReference type="Proteomes" id="UP001066276"/>
    </source>
</evidence>